<evidence type="ECO:0000313" key="14">
    <source>
        <dbReference type="Proteomes" id="UP000007110"/>
    </source>
</evidence>
<dbReference type="PANTHER" id="PTHR12443">
    <property type="entry name" value="TRANSLOCATION PROTEIN SEC62"/>
    <property type="match status" value="1"/>
</dbReference>
<protein>
    <recommendedName>
        <fullName evidence="3">Translocation protein SEC62</fullName>
    </recommendedName>
</protein>
<evidence type="ECO:0000256" key="11">
    <source>
        <dbReference type="SAM" id="MobiDB-lite"/>
    </source>
</evidence>
<evidence type="ECO:0000256" key="7">
    <source>
        <dbReference type="ARBA" id="ARBA00022927"/>
    </source>
</evidence>
<dbReference type="GO" id="GO:0005783">
    <property type="term" value="C:endoplasmic reticulum"/>
    <property type="evidence" value="ECO:0000318"/>
    <property type="project" value="GO_Central"/>
</dbReference>
<reference evidence="14" key="1">
    <citation type="submission" date="2015-02" db="EMBL/GenBank/DDBJ databases">
        <title>Genome sequencing for Strongylocentrotus purpuratus.</title>
        <authorList>
            <person name="Murali S."/>
            <person name="Liu Y."/>
            <person name="Vee V."/>
            <person name="English A."/>
            <person name="Wang M."/>
            <person name="Skinner E."/>
            <person name="Han Y."/>
            <person name="Muzny D.M."/>
            <person name="Worley K.C."/>
            <person name="Gibbs R.A."/>
        </authorList>
    </citation>
    <scope>NUCLEOTIDE SEQUENCE</scope>
</reference>
<keyword evidence="8 12" id="KW-1133">Transmembrane helix</keyword>
<reference evidence="13" key="2">
    <citation type="submission" date="2021-01" db="UniProtKB">
        <authorList>
            <consortium name="EnsemblMetazoa"/>
        </authorList>
    </citation>
    <scope>IDENTIFICATION</scope>
</reference>
<dbReference type="RefSeq" id="XP_030834879.1">
    <property type="nucleotide sequence ID" value="XM_030979019.1"/>
</dbReference>
<evidence type="ECO:0000256" key="4">
    <source>
        <dbReference type="ARBA" id="ARBA00022448"/>
    </source>
</evidence>
<evidence type="ECO:0000256" key="5">
    <source>
        <dbReference type="ARBA" id="ARBA00022692"/>
    </source>
</evidence>
<evidence type="ECO:0000256" key="6">
    <source>
        <dbReference type="ARBA" id="ARBA00022824"/>
    </source>
</evidence>
<feature type="compositionally biased region" description="Basic and acidic residues" evidence="11">
    <location>
        <begin position="186"/>
        <end position="200"/>
    </location>
</feature>
<proteinExistence type="inferred from homology"/>
<dbReference type="KEGG" id="spu:115921515"/>
<dbReference type="AlphaFoldDB" id="A0A7M7ND84"/>
<keyword evidence="4" id="KW-0813">Transport</keyword>
<feature type="compositionally biased region" description="Basic residues" evidence="11">
    <location>
        <begin position="1"/>
        <end position="11"/>
    </location>
</feature>
<feature type="compositionally biased region" description="Polar residues" evidence="11">
    <location>
        <begin position="17"/>
        <end position="29"/>
    </location>
</feature>
<dbReference type="Proteomes" id="UP000007110">
    <property type="component" value="Unassembled WGS sequence"/>
</dbReference>
<dbReference type="GO" id="GO:0016020">
    <property type="term" value="C:membrane"/>
    <property type="evidence" value="ECO:0000318"/>
    <property type="project" value="GO_Central"/>
</dbReference>
<name>A0A7M7ND84_STRPU</name>
<feature type="region of interest" description="Disordered" evidence="11">
    <location>
        <begin position="1"/>
        <end position="29"/>
    </location>
</feature>
<dbReference type="GO" id="GO:0031204">
    <property type="term" value="P:post-translational protein targeting to membrane, translocation"/>
    <property type="evidence" value="ECO:0000318"/>
    <property type="project" value="GO_Central"/>
</dbReference>
<dbReference type="OrthoDB" id="200187at2759"/>
<evidence type="ECO:0000256" key="10">
    <source>
        <dbReference type="ARBA" id="ARBA00023136"/>
    </source>
</evidence>
<keyword evidence="10 12" id="KW-0472">Membrane</keyword>
<dbReference type="EnsemblMetazoa" id="XM_030979019">
    <property type="protein sequence ID" value="XP_030834879"/>
    <property type="gene ID" value="LOC115921515"/>
</dbReference>
<comment type="subcellular location">
    <subcellularLocation>
        <location evidence="1">Endoplasmic reticulum membrane</location>
        <topology evidence="1">Multi-pass membrane protein</topology>
    </subcellularLocation>
</comment>
<dbReference type="PANTHER" id="PTHR12443:SF9">
    <property type="entry name" value="TRANSLOCATION PROTEIN SEC62"/>
    <property type="match status" value="1"/>
</dbReference>
<keyword evidence="9" id="KW-0811">Translocation</keyword>
<sequence length="207" mass="23949">MAERQSRRRKKRDDGQARNQPMRNCRRQTSSLHLATKTSNFMGHKVEYFTGSKAVDLMLDSKWASGKGSTEILFTDRRQWCSTWKSYCRKEEGTPKAKKSKEVKRKIKLEPTEDQVFRDGNDAYVWIYDPLSQCTTSMAAVGSSILFVLLWSGTMGRIHLWIFQIFWPMSDPRIFQPAYEYTVNKRSAESTDDKPLKEGWRGTGEGG</sequence>
<comment type="similarity">
    <text evidence="2">Belongs to the SEC62 family.</text>
</comment>
<evidence type="ECO:0000256" key="3">
    <source>
        <dbReference type="ARBA" id="ARBA00021257"/>
    </source>
</evidence>
<evidence type="ECO:0000256" key="2">
    <source>
        <dbReference type="ARBA" id="ARBA00010604"/>
    </source>
</evidence>
<dbReference type="GeneID" id="115921515"/>
<dbReference type="InParanoid" id="A0A7M7ND84"/>
<feature type="transmembrane region" description="Helical" evidence="12">
    <location>
        <begin position="145"/>
        <end position="167"/>
    </location>
</feature>
<keyword evidence="6" id="KW-0256">Endoplasmic reticulum</keyword>
<keyword evidence="14" id="KW-1185">Reference proteome</keyword>
<accession>A0A7M7ND84</accession>
<keyword evidence="7" id="KW-0653">Protein transport</keyword>
<evidence type="ECO:0000256" key="9">
    <source>
        <dbReference type="ARBA" id="ARBA00023010"/>
    </source>
</evidence>
<keyword evidence="5 12" id="KW-0812">Transmembrane</keyword>
<evidence type="ECO:0000256" key="1">
    <source>
        <dbReference type="ARBA" id="ARBA00004477"/>
    </source>
</evidence>
<feature type="region of interest" description="Disordered" evidence="11">
    <location>
        <begin position="186"/>
        <end position="207"/>
    </location>
</feature>
<evidence type="ECO:0000313" key="13">
    <source>
        <dbReference type="EnsemblMetazoa" id="XP_030834879"/>
    </source>
</evidence>
<evidence type="ECO:0000256" key="12">
    <source>
        <dbReference type="SAM" id="Phobius"/>
    </source>
</evidence>
<dbReference type="Pfam" id="PF03839">
    <property type="entry name" value="Sec62"/>
    <property type="match status" value="1"/>
</dbReference>
<organism evidence="13 14">
    <name type="scientific">Strongylocentrotus purpuratus</name>
    <name type="common">Purple sea urchin</name>
    <dbReference type="NCBI Taxonomy" id="7668"/>
    <lineage>
        <taxon>Eukaryota</taxon>
        <taxon>Metazoa</taxon>
        <taxon>Echinodermata</taxon>
        <taxon>Eleutherozoa</taxon>
        <taxon>Echinozoa</taxon>
        <taxon>Echinoidea</taxon>
        <taxon>Euechinoidea</taxon>
        <taxon>Echinacea</taxon>
        <taxon>Camarodonta</taxon>
        <taxon>Echinidea</taxon>
        <taxon>Strongylocentrotidae</taxon>
        <taxon>Strongylocentrotus</taxon>
    </lineage>
</organism>
<dbReference type="GO" id="GO:0005789">
    <property type="term" value="C:endoplasmic reticulum membrane"/>
    <property type="evidence" value="ECO:0007669"/>
    <property type="project" value="UniProtKB-SubCell"/>
</dbReference>
<evidence type="ECO:0000256" key="8">
    <source>
        <dbReference type="ARBA" id="ARBA00022989"/>
    </source>
</evidence>
<dbReference type="InterPro" id="IPR004728">
    <property type="entry name" value="Sec62"/>
</dbReference>